<protein>
    <submittedName>
        <fullName evidence="3">Uncharacterized protein LOC108511293 isoform X1</fullName>
    </submittedName>
</protein>
<sequence>MAAQAGAGEGAARKERKARMGRRWWSSLGSGKDHGGATGEEPSTEWDYSLITAPQDPSLSLFFPLLSNLSLLATKERRNEKSVTPFPPLSLSVQWVSSRLQSVPVRESIRRSTRSGSSWPIQGKEFLCLGSLCFYHWNRWRRAHHGKRCHRVLRHVQAISPRTSTDA</sequence>
<evidence type="ECO:0000313" key="3">
    <source>
        <dbReference type="RefSeq" id="XP_038984087.1"/>
    </source>
</evidence>
<organism evidence="2 3">
    <name type="scientific">Phoenix dactylifera</name>
    <name type="common">Date palm</name>
    <dbReference type="NCBI Taxonomy" id="42345"/>
    <lineage>
        <taxon>Eukaryota</taxon>
        <taxon>Viridiplantae</taxon>
        <taxon>Streptophyta</taxon>
        <taxon>Embryophyta</taxon>
        <taxon>Tracheophyta</taxon>
        <taxon>Spermatophyta</taxon>
        <taxon>Magnoliopsida</taxon>
        <taxon>Liliopsida</taxon>
        <taxon>Arecaceae</taxon>
        <taxon>Coryphoideae</taxon>
        <taxon>Phoeniceae</taxon>
        <taxon>Phoenix</taxon>
    </lineage>
</organism>
<gene>
    <name evidence="3" type="primary">LOC108511293</name>
</gene>
<feature type="region of interest" description="Disordered" evidence="1">
    <location>
        <begin position="1"/>
        <end position="42"/>
    </location>
</feature>
<proteinExistence type="predicted"/>
<keyword evidence="2" id="KW-1185">Reference proteome</keyword>
<reference evidence="3" key="2">
    <citation type="submission" date="2025-08" db="UniProtKB">
        <authorList>
            <consortium name="RefSeq"/>
        </authorList>
    </citation>
    <scope>IDENTIFICATION</scope>
    <source>
        <tissue evidence="3">Young leaves</tissue>
    </source>
</reference>
<evidence type="ECO:0000256" key="1">
    <source>
        <dbReference type="SAM" id="MobiDB-lite"/>
    </source>
</evidence>
<dbReference type="RefSeq" id="XP_038984087.1">
    <property type="nucleotide sequence ID" value="XM_039128159.1"/>
</dbReference>
<dbReference type="GeneID" id="108511293"/>
<dbReference type="AlphaFoldDB" id="A0A8B9AE90"/>
<dbReference type="Proteomes" id="UP000228380">
    <property type="component" value="Chromosome 7"/>
</dbReference>
<evidence type="ECO:0000313" key="2">
    <source>
        <dbReference type="Proteomes" id="UP000228380"/>
    </source>
</evidence>
<accession>A0A8B9AE90</accession>
<name>A0A8B9AE90_PHODC</name>
<reference evidence="2" key="1">
    <citation type="journal article" date="2019" name="Nat. Commun.">
        <title>Genome-wide association mapping of date palm fruit traits.</title>
        <authorList>
            <person name="Hazzouri K.M."/>
            <person name="Gros-Balthazard M."/>
            <person name="Flowers J.M."/>
            <person name="Copetti D."/>
            <person name="Lemansour A."/>
            <person name="Lebrun M."/>
            <person name="Masmoudi K."/>
            <person name="Ferrand S."/>
            <person name="Dhar M.I."/>
            <person name="Fresquez Z.A."/>
            <person name="Rosas U."/>
            <person name="Zhang J."/>
            <person name="Talag J."/>
            <person name="Lee S."/>
            <person name="Kudrna D."/>
            <person name="Powell R.F."/>
            <person name="Leitch I.J."/>
            <person name="Krueger R.R."/>
            <person name="Wing R.A."/>
            <person name="Amiri K.M.A."/>
            <person name="Purugganan M.D."/>
        </authorList>
    </citation>
    <scope>NUCLEOTIDE SEQUENCE [LARGE SCALE GENOMIC DNA]</scope>
    <source>
        <strain evidence="2">cv. Khalas</strain>
    </source>
</reference>